<keyword evidence="3" id="KW-0560">Oxidoreductase</keyword>
<accession>I4B2K2</accession>
<evidence type="ECO:0000256" key="4">
    <source>
        <dbReference type="PIRSR" id="PIRSR601613-1"/>
    </source>
</evidence>
<dbReference type="Gene3D" id="3.90.660.10">
    <property type="match status" value="1"/>
</dbReference>
<dbReference type="RefSeq" id="WP_014802027.1">
    <property type="nucleotide sequence ID" value="NC_018020.1"/>
</dbReference>
<dbReference type="PANTHER" id="PTHR43563">
    <property type="entry name" value="AMINE OXIDASE"/>
    <property type="match status" value="1"/>
</dbReference>
<dbReference type="InterPro" id="IPR002937">
    <property type="entry name" value="Amino_oxidase"/>
</dbReference>
<evidence type="ECO:0000256" key="2">
    <source>
        <dbReference type="ARBA" id="ARBA00005995"/>
    </source>
</evidence>
<feature type="binding site" evidence="4">
    <location>
        <position position="242"/>
    </location>
    <ligand>
        <name>FAD</name>
        <dbReference type="ChEBI" id="CHEBI:57692"/>
    </ligand>
</feature>
<reference evidence="6 7" key="1">
    <citation type="submission" date="2012-06" db="EMBL/GenBank/DDBJ databases">
        <title>The complete chromosome of genome of Turneriella parva DSM 21527.</title>
        <authorList>
            <consortium name="US DOE Joint Genome Institute (JGI-PGF)"/>
            <person name="Lucas S."/>
            <person name="Han J."/>
            <person name="Lapidus A."/>
            <person name="Bruce D."/>
            <person name="Goodwin L."/>
            <person name="Pitluck S."/>
            <person name="Peters L."/>
            <person name="Kyrpides N."/>
            <person name="Mavromatis K."/>
            <person name="Ivanova N."/>
            <person name="Mikhailova N."/>
            <person name="Chertkov O."/>
            <person name="Detter J.C."/>
            <person name="Tapia R."/>
            <person name="Han C."/>
            <person name="Land M."/>
            <person name="Hauser L."/>
            <person name="Markowitz V."/>
            <person name="Cheng J.-F."/>
            <person name="Hugenholtz P."/>
            <person name="Woyke T."/>
            <person name="Wu D."/>
            <person name="Gronow S."/>
            <person name="Wellnitz S."/>
            <person name="Brambilla E."/>
            <person name="Klenk H.-P."/>
            <person name="Eisen J.A."/>
        </authorList>
    </citation>
    <scope>NUCLEOTIDE SEQUENCE [LARGE SCALE GENOMIC DNA]</scope>
    <source>
        <strain evidence="7">ATCC BAA-1111 / DSM 21527 / NCTC 11395 / H</strain>
    </source>
</reference>
<protein>
    <submittedName>
        <fullName evidence="6">Amine oxidase</fullName>
    </submittedName>
</protein>
<dbReference type="InterPro" id="IPR001613">
    <property type="entry name" value="Flavin_amine_oxidase"/>
</dbReference>
<evidence type="ECO:0000256" key="1">
    <source>
        <dbReference type="ARBA" id="ARBA00001974"/>
    </source>
</evidence>
<evidence type="ECO:0000259" key="5">
    <source>
        <dbReference type="Pfam" id="PF01593"/>
    </source>
</evidence>
<gene>
    <name evidence="6" type="ordered locus">Turpa_0858</name>
</gene>
<dbReference type="KEGG" id="tpx:Turpa_0858"/>
<dbReference type="PANTHER" id="PTHR43563:SF1">
    <property type="entry name" value="AMINE OXIDASE [FLAVIN-CONTAINING] B"/>
    <property type="match status" value="1"/>
</dbReference>
<dbReference type="GO" id="GO:0016491">
    <property type="term" value="F:oxidoreductase activity"/>
    <property type="evidence" value="ECO:0007669"/>
    <property type="project" value="UniProtKB-KW"/>
</dbReference>
<dbReference type="InterPro" id="IPR050703">
    <property type="entry name" value="Flavin_MAO"/>
</dbReference>
<name>I4B2K2_TURPD</name>
<dbReference type="AlphaFoldDB" id="I4B2K2"/>
<feature type="domain" description="Amine oxidase" evidence="5">
    <location>
        <begin position="24"/>
        <end position="451"/>
    </location>
</feature>
<comment type="cofactor">
    <cofactor evidence="1">
        <name>FAD</name>
        <dbReference type="ChEBI" id="CHEBI:57692"/>
    </cofactor>
</comment>
<feature type="binding site" evidence="4">
    <location>
        <position position="428"/>
    </location>
    <ligand>
        <name>FAD</name>
        <dbReference type="ChEBI" id="CHEBI:57692"/>
    </ligand>
</feature>
<dbReference type="Gene3D" id="1.10.405.10">
    <property type="entry name" value="Guanine Nucleotide Dissociation Inhibitor, domain 1"/>
    <property type="match status" value="1"/>
</dbReference>
<feature type="binding site" evidence="4">
    <location>
        <begin position="44"/>
        <end position="45"/>
    </location>
    <ligand>
        <name>FAD</name>
        <dbReference type="ChEBI" id="CHEBI:57692"/>
    </ligand>
</feature>
<comment type="similarity">
    <text evidence="2">Belongs to the flavin monoamine oxidase family.</text>
</comment>
<dbReference type="SUPFAM" id="SSF51905">
    <property type="entry name" value="FAD/NAD(P)-binding domain"/>
    <property type="match status" value="1"/>
</dbReference>
<evidence type="ECO:0000256" key="3">
    <source>
        <dbReference type="ARBA" id="ARBA00023002"/>
    </source>
</evidence>
<dbReference type="Gene3D" id="3.50.50.60">
    <property type="entry name" value="FAD/NAD(P)-binding domain"/>
    <property type="match status" value="1"/>
</dbReference>
<dbReference type="STRING" id="869212.Turpa_0858"/>
<dbReference type="Proteomes" id="UP000006048">
    <property type="component" value="Chromosome"/>
</dbReference>
<sequence>MKGNKLSRRSGARSVDVVVIGAGFAGLTAARALEAQGLKVQVIEARDRVGGRSRPGKLFGRTIDTGGQWVGVGHERLTRLVHEAGAELVPQYSVGKKLVQINNKTRYYSGLIPPVSVRALIEMQFALWRLTALQRKIDPKVPWQSTLANLDTQTVADWQRRWLRSDGAQALFDIGVRAIFCAKPGQLSMLHFLTYLRANGSFNYLASAEGGAQAATVKGGMHQLSVHLAKKLQQKILFGAPVQKITQSSKGVVVTHSRGNIQAKRVVLAVAPALARKIEGDAMTTARRRLGERMPMGSVIKCLIAYKRPFWREQGFTGEFVSNTAGFSPMFDASPADGSCGILVGFFDGPTAVRWSSDADGRRREVIRSVVAAFGAEGENPVDYVDHDWITDPFSEGCYVGLPAPGALTELGASLRAPHGRVHYAGTETASEWIGYIEGAIESGERAAIEVCAAL</sequence>
<dbReference type="SUPFAM" id="SSF54373">
    <property type="entry name" value="FAD-linked reductases, C-terminal domain"/>
    <property type="match status" value="1"/>
</dbReference>
<dbReference type="InterPro" id="IPR036188">
    <property type="entry name" value="FAD/NAD-bd_sf"/>
</dbReference>
<proteinExistence type="inferred from homology"/>
<dbReference type="EMBL" id="CP002959">
    <property type="protein sequence ID" value="AFM11509.1"/>
    <property type="molecule type" value="Genomic_DNA"/>
</dbReference>
<evidence type="ECO:0000313" key="7">
    <source>
        <dbReference type="Proteomes" id="UP000006048"/>
    </source>
</evidence>
<dbReference type="Pfam" id="PF01593">
    <property type="entry name" value="Amino_oxidase"/>
    <property type="match status" value="1"/>
</dbReference>
<dbReference type="PRINTS" id="PR00757">
    <property type="entry name" value="AMINEOXDASEF"/>
</dbReference>
<organism evidence="6 7">
    <name type="scientific">Turneriella parva (strain ATCC BAA-1111 / DSM 21527 / NCTC 11395 / H)</name>
    <name type="common">Leptospira parva</name>
    <dbReference type="NCBI Taxonomy" id="869212"/>
    <lineage>
        <taxon>Bacteria</taxon>
        <taxon>Pseudomonadati</taxon>
        <taxon>Spirochaetota</taxon>
        <taxon>Spirochaetia</taxon>
        <taxon>Leptospirales</taxon>
        <taxon>Leptospiraceae</taxon>
        <taxon>Turneriella</taxon>
    </lineage>
</organism>
<dbReference type="HOGENOM" id="CLU_004498_0_4_12"/>
<keyword evidence="7" id="KW-1185">Reference proteome</keyword>
<evidence type="ECO:0000313" key="6">
    <source>
        <dbReference type="EMBL" id="AFM11509.1"/>
    </source>
</evidence>
<dbReference type="OrthoDB" id="337830at2"/>
<feature type="binding site" evidence="4">
    <location>
        <position position="346"/>
    </location>
    <ligand>
        <name>substrate</name>
    </ligand>
</feature>